<reference evidence="11 12" key="1">
    <citation type="journal article" date="2019" name="Front. Genet.">
        <title>Whole-Genome Sequencing of the Opportunistic Yeast Pathogen Candida inconspicua Uncovers Its Hybrid Origin.</title>
        <authorList>
            <person name="Mixao V."/>
            <person name="Hansen A.P."/>
            <person name="Saus E."/>
            <person name="Boekhout T."/>
            <person name="Lass-Florl C."/>
            <person name="Gabaldon T."/>
        </authorList>
    </citation>
    <scope>NUCLEOTIDE SEQUENCE [LARGE SCALE GENOMIC DNA]</scope>
    <source>
        <strain evidence="11 12">CBS 180</strain>
    </source>
</reference>
<feature type="region of interest" description="Disordered" evidence="8">
    <location>
        <begin position="287"/>
        <end position="321"/>
    </location>
</feature>
<dbReference type="STRING" id="52247.A0A4T0X5P7"/>
<dbReference type="GO" id="GO:0005886">
    <property type="term" value="C:plasma membrane"/>
    <property type="evidence" value="ECO:0007669"/>
    <property type="project" value="UniProtKB-SubCell"/>
</dbReference>
<evidence type="ECO:0000259" key="10">
    <source>
        <dbReference type="Pfam" id="PF20238"/>
    </source>
</evidence>
<proteinExistence type="predicted"/>
<dbReference type="Pfam" id="PF20238">
    <property type="entry name" value="BIM1-like_dom"/>
    <property type="match status" value="1"/>
</dbReference>
<dbReference type="AlphaFoldDB" id="A0A4T0X5P7"/>
<dbReference type="GO" id="GO:0098552">
    <property type="term" value="C:side of membrane"/>
    <property type="evidence" value="ECO:0007669"/>
    <property type="project" value="UniProtKB-KW"/>
</dbReference>
<evidence type="ECO:0000313" key="12">
    <source>
        <dbReference type="Proteomes" id="UP000307173"/>
    </source>
</evidence>
<name>A0A4T0X5P7_9ASCO</name>
<evidence type="ECO:0000256" key="6">
    <source>
        <dbReference type="ARBA" id="ARBA00023180"/>
    </source>
</evidence>
<accession>A0A4T0X5P7</accession>
<dbReference type="PANTHER" id="PTHR34992">
    <property type="entry name" value="HYPHAL ANASTAMOSIS-7 PROTEIN"/>
    <property type="match status" value="1"/>
</dbReference>
<keyword evidence="12" id="KW-1185">Reference proteome</keyword>
<evidence type="ECO:0000256" key="3">
    <source>
        <dbReference type="ARBA" id="ARBA00022622"/>
    </source>
</evidence>
<comment type="caution">
    <text evidence="11">The sequence shown here is derived from an EMBL/GenBank/DDBJ whole genome shotgun (WGS) entry which is preliminary data.</text>
</comment>
<organism evidence="11 12">
    <name type="scientific">Pichia inconspicua</name>
    <dbReference type="NCBI Taxonomy" id="52247"/>
    <lineage>
        <taxon>Eukaryota</taxon>
        <taxon>Fungi</taxon>
        <taxon>Dikarya</taxon>
        <taxon>Ascomycota</taxon>
        <taxon>Saccharomycotina</taxon>
        <taxon>Pichiomycetes</taxon>
        <taxon>Pichiales</taxon>
        <taxon>Pichiaceae</taxon>
        <taxon>Pichia</taxon>
    </lineage>
</organism>
<dbReference type="Proteomes" id="UP000307173">
    <property type="component" value="Unassembled WGS sequence"/>
</dbReference>
<dbReference type="InterPro" id="IPR046936">
    <property type="entry name" value="BIM1-like"/>
</dbReference>
<keyword evidence="7" id="KW-0449">Lipoprotein</keyword>
<dbReference type="EMBL" id="SELW01000121">
    <property type="protein sequence ID" value="TID30769.1"/>
    <property type="molecule type" value="Genomic_DNA"/>
</dbReference>
<keyword evidence="2" id="KW-1003">Cell membrane</keyword>
<dbReference type="OrthoDB" id="2146436at2759"/>
<protein>
    <recommendedName>
        <fullName evidence="10">Copper acquisition factor BIM1-like domain-containing protein</fullName>
    </recommendedName>
</protein>
<feature type="domain" description="Copper acquisition factor BIM1-like" evidence="10">
    <location>
        <begin position="15"/>
        <end position="160"/>
    </location>
</feature>
<evidence type="ECO:0000256" key="5">
    <source>
        <dbReference type="ARBA" id="ARBA00023136"/>
    </source>
</evidence>
<evidence type="ECO:0000313" key="11">
    <source>
        <dbReference type="EMBL" id="TID30769.1"/>
    </source>
</evidence>
<feature type="compositionally biased region" description="Low complexity" evidence="8">
    <location>
        <begin position="295"/>
        <end position="321"/>
    </location>
</feature>
<keyword evidence="4 9" id="KW-0732">Signal</keyword>
<keyword evidence="3" id="KW-0336">GPI-anchor</keyword>
<evidence type="ECO:0000256" key="7">
    <source>
        <dbReference type="ARBA" id="ARBA00023288"/>
    </source>
</evidence>
<feature type="signal peptide" evidence="9">
    <location>
        <begin position="1"/>
        <end position="15"/>
    </location>
</feature>
<evidence type="ECO:0000256" key="4">
    <source>
        <dbReference type="ARBA" id="ARBA00022729"/>
    </source>
</evidence>
<keyword evidence="6" id="KW-0325">Glycoprotein</keyword>
<dbReference type="CDD" id="cd21176">
    <property type="entry name" value="LPMO_auxiliary-like"/>
    <property type="match status" value="1"/>
</dbReference>
<dbReference type="PANTHER" id="PTHR34992:SF1">
    <property type="entry name" value="COPPER ACQUISITION FACTOR BIM1-LIKE DOMAIN-CONTAINING PROTEIN"/>
    <property type="match status" value="1"/>
</dbReference>
<evidence type="ECO:0000256" key="9">
    <source>
        <dbReference type="SAM" id="SignalP"/>
    </source>
</evidence>
<sequence length="341" mass="35754">MQYSALLLLASTAFAHFRVPFPGERNATNWDTQTTGPCGGANRPVLPRYEWNPQGSPVEIAYHHTYGVGTLFYCGSGDCDESADFDTLLYAPVDQTKGNFCIPALQLPEEFNKINSTGVVQIVYADPNPKGGYTYMYNCIDVIVSEDGPLFDGQCSNSTDVEIKIDEGIAELEASSIVPLDEIETLTYLESARAIEASKTAASASATMGGMDMGGMSGMDMGGHDHGHTSASAEHEHGSMTGMEHEHGSMTGMDHEHGSMTGMEHGHGSMTGMEHGHGSMTGMEHGHGSMTTVVSSGHAHGQSSSAPAPATSAEPSKSSSAGAVKLAVSANAIAALIAMLM</sequence>
<evidence type="ECO:0000256" key="8">
    <source>
        <dbReference type="SAM" id="MobiDB-lite"/>
    </source>
</evidence>
<gene>
    <name evidence="11" type="ORF">CANINC_000685</name>
</gene>
<evidence type="ECO:0000256" key="1">
    <source>
        <dbReference type="ARBA" id="ARBA00004609"/>
    </source>
</evidence>
<comment type="subcellular location">
    <subcellularLocation>
        <location evidence="1">Cell membrane</location>
        <topology evidence="1">Lipid-anchor</topology>
        <topology evidence="1">GPI-anchor</topology>
    </subcellularLocation>
</comment>
<evidence type="ECO:0000256" key="2">
    <source>
        <dbReference type="ARBA" id="ARBA00022475"/>
    </source>
</evidence>
<feature type="chain" id="PRO_5020796152" description="Copper acquisition factor BIM1-like domain-containing protein" evidence="9">
    <location>
        <begin position="16"/>
        <end position="341"/>
    </location>
</feature>
<feature type="region of interest" description="Disordered" evidence="8">
    <location>
        <begin position="219"/>
        <end position="250"/>
    </location>
</feature>
<keyword evidence="5" id="KW-0472">Membrane</keyword>
<feature type="compositionally biased region" description="Basic and acidic residues" evidence="8">
    <location>
        <begin position="222"/>
        <end position="250"/>
    </location>
</feature>
<dbReference type="InterPro" id="IPR046530">
    <property type="entry name" value="BIM1-like_dom"/>
</dbReference>